<evidence type="ECO:0000256" key="1">
    <source>
        <dbReference type="ARBA" id="ARBA00001917"/>
    </source>
</evidence>
<dbReference type="PATRIC" id="fig|626887.3.peg.2080"/>
<dbReference type="Pfam" id="PF03358">
    <property type="entry name" value="FMN_red"/>
    <property type="match status" value="1"/>
</dbReference>
<dbReference type="InterPro" id="IPR005025">
    <property type="entry name" value="FMN_Rdtase-like_dom"/>
</dbReference>
<name>N6VZQ5_9GAMM</name>
<dbReference type="PANTHER" id="PTHR30543:SF21">
    <property type="entry name" value="NAD(P)H-DEPENDENT FMN REDUCTASE LOT6"/>
    <property type="match status" value="1"/>
</dbReference>
<keyword evidence="2" id="KW-0288">FMN</keyword>
<comment type="cofactor">
    <cofactor evidence="1">
        <name>FMN</name>
        <dbReference type="ChEBI" id="CHEBI:58210"/>
    </cofactor>
</comment>
<accession>N6VZQ5</accession>
<dbReference type="GO" id="GO:0010181">
    <property type="term" value="F:FMN binding"/>
    <property type="evidence" value="ECO:0007669"/>
    <property type="project" value="TreeGrafter"/>
</dbReference>
<dbReference type="Gene3D" id="3.40.50.360">
    <property type="match status" value="1"/>
</dbReference>
<gene>
    <name evidence="4" type="ORF">J057_10376</name>
</gene>
<dbReference type="Proteomes" id="UP000013165">
    <property type="component" value="Unassembled WGS sequence"/>
</dbReference>
<protein>
    <submittedName>
        <fullName evidence="4">NADPH-dependent oxidoreductase</fullName>
    </submittedName>
</protein>
<evidence type="ECO:0000256" key="2">
    <source>
        <dbReference type="ARBA" id="ARBA00022643"/>
    </source>
</evidence>
<dbReference type="STRING" id="626887.J057_10376"/>
<dbReference type="HOGENOM" id="CLU_055322_4_1_6"/>
<dbReference type="RefSeq" id="WP_004580041.1">
    <property type="nucleotide sequence ID" value="NZ_AP028878.1"/>
</dbReference>
<proteinExistence type="predicted"/>
<dbReference type="GO" id="GO:0005829">
    <property type="term" value="C:cytosol"/>
    <property type="evidence" value="ECO:0007669"/>
    <property type="project" value="TreeGrafter"/>
</dbReference>
<dbReference type="GO" id="GO:0016655">
    <property type="term" value="F:oxidoreductase activity, acting on NAD(P)H, quinone or similar compound as acceptor"/>
    <property type="evidence" value="ECO:0007669"/>
    <property type="project" value="UniProtKB-ARBA"/>
</dbReference>
<evidence type="ECO:0000313" key="4">
    <source>
        <dbReference type="EMBL" id="ENO15750.1"/>
    </source>
</evidence>
<organism evidence="4 5">
    <name type="scientific">Marinobacter nanhaiticus D15-8W</name>
    <dbReference type="NCBI Taxonomy" id="626887"/>
    <lineage>
        <taxon>Bacteria</taxon>
        <taxon>Pseudomonadati</taxon>
        <taxon>Pseudomonadota</taxon>
        <taxon>Gammaproteobacteria</taxon>
        <taxon>Pseudomonadales</taxon>
        <taxon>Marinobacteraceae</taxon>
        <taxon>Marinobacter</taxon>
    </lineage>
</organism>
<dbReference type="OrthoDB" id="5767802at2"/>
<dbReference type="PANTHER" id="PTHR30543">
    <property type="entry name" value="CHROMATE REDUCTASE"/>
    <property type="match status" value="1"/>
</dbReference>
<keyword evidence="5" id="KW-1185">Reference proteome</keyword>
<evidence type="ECO:0000259" key="3">
    <source>
        <dbReference type="Pfam" id="PF03358"/>
    </source>
</evidence>
<dbReference type="SUPFAM" id="SSF52218">
    <property type="entry name" value="Flavoproteins"/>
    <property type="match status" value="1"/>
</dbReference>
<feature type="domain" description="NADPH-dependent FMN reductase-like" evidence="3">
    <location>
        <begin position="6"/>
        <end position="161"/>
    </location>
</feature>
<comment type="caution">
    <text evidence="4">The sequence shown here is derived from an EMBL/GenBank/DDBJ whole genome shotgun (WGS) entry which is preliminary data.</text>
</comment>
<dbReference type="InterPro" id="IPR050712">
    <property type="entry name" value="NAD(P)H-dep_reductase"/>
</dbReference>
<keyword evidence="2" id="KW-0285">Flavoprotein</keyword>
<evidence type="ECO:0000313" key="5">
    <source>
        <dbReference type="Proteomes" id="UP000013165"/>
    </source>
</evidence>
<reference evidence="4 5" key="1">
    <citation type="journal article" date="2013" name="Genome Announc.">
        <title>Genome Sequence of the Polycyclic Aromatic Hydrocarbon-Degrading Bacterium Strain Marinobacter nanhaiticus D15-8WT.</title>
        <authorList>
            <person name="Cui Z."/>
            <person name="Gao W."/>
            <person name="Li Q."/>
            <person name="Xu G."/>
            <person name="Zheng L."/>
        </authorList>
    </citation>
    <scope>NUCLEOTIDE SEQUENCE [LARGE SCALE GENOMIC DNA]</scope>
    <source>
        <strain evidence="4 5">D15-8W</strain>
    </source>
</reference>
<dbReference type="InterPro" id="IPR029039">
    <property type="entry name" value="Flavoprotein-like_sf"/>
</dbReference>
<dbReference type="eggNOG" id="COG0431">
    <property type="taxonomic scope" value="Bacteria"/>
</dbReference>
<dbReference type="EMBL" id="APLQ01000011">
    <property type="protein sequence ID" value="ENO15750.1"/>
    <property type="molecule type" value="Genomic_DNA"/>
</dbReference>
<sequence length="198" mass="21284">MSGSLRILFIAGSTRTGSFNAQLAERAAHTAEQRGDVTVTLINLADYDMPLYNGDLEKEKGLPEAAKKLKQQFRTHHGFCLASPEYNSTISPLLINALHWISRPETQDEPGLVAFKGKVAGLLAASPGGFGGMRGLVPLRMMLGNIGVHVIPTQLAVPQANNAFDESGAFKEESWQQRLEVLVDELVATAEVVGTAEG</sequence>
<dbReference type="AlphaFoldDB" id="N6VZQ5"/>